<evidence type="ECO:0000256" key="1">
    <source>
        <dbReference type="ARBA" id="ARBA00001835"/>
    </source>
</evidence>
<dbReference type="Gene3D" id="3.30.2170.10">
    <property type="entry name" value="archaeoglobus fulgidus dsm 4304 superfamily"/>
    <property type="match status" value="1"/>
</dbReference>
<evidence type="ECO:0000256" key="6">
    <source>
        <dbReference type="ARBA" id="ARBA00022801"/>
    </source>
</evidence>
<evidence type="ECO:0000256" key="3">
    <source>
        <dbReference type="ARBA" id="ARBA00022490"/>
    </source>
</evidence>
<comment type="subcellular location">
    <subcellularLocation>
        <location evidence="2">Cytoplasm</location>
    </subcellularLocation>
</comment>
<keyword evidence="5 7" id="KW-0255">Endonuclease</keyword>
<keyword evidence="6" id="KW-0378">Hydrolase</keyword>
<name>A0A7C5QDX0_CALS0</name>
<dbReference type="PANTHER" id="PTHR28511:SF1">
    <property type="entry name" value="ENDONUCLEASE V"/>
    <property type="match status" value="1"/>
</dbReference>
<dbReference type="GO" id="GO:0043737">
    <property type="term" value="F:deoxyribonuclease V activity"/>
    <property type="evidence" value="ECO:0007669"/>
    <property type="project" value="UniProtKB-EC"/>
</dbReference>
<keyword evidence="3" id="KW-0963">Cytoplasm</keyword>
<dbReference type="AlphaFoldDB" id="A0A7C5QDX0"/>
<dbReference type="EMBL" id="DRWN01000050">
    <property type="protein sequence ID" value="HHK68691.1"/>
    <property type="molecule type" value="Genomic_DNA"/>
</dbReference>
<evidence type="ECO:0000313" key="7">
    <source>
        <dbReference type="EMBL" id="HHK68691.1"/>
    </source>
</evidence>
<comment type="caution">
    <text evidence="7">The sequence shown here is derived from an EMBL/GenBank/DDBJ whole genome shotgun (WGS) entry which is preliminary data.</text>
</comment>
<dbReference type="Pfam" id="PF04493">
    <property type="entry name" value="Endonuclease_5"/>
    <property type="match status" value="1"/>
</dbReference>
<reference evidence="7" key="1">
    <citation type="journal article" date="2020" name="mSystems">
        <title>Genome- and Community-Level Interaction Insights into Carbon Utilization and Element Cycling Functions of Hydrothermarchaeota in Hydrothermal Sediment.</title>
        <authorList>
            <person name="Zhou Z."/>
            <person name="Liu Y."/>
            <person name="Xu W."/>
            <person name="Pan J."/>
            <person name="Luo Z.H."/>
            <person name="Li M."/>
        </authorList>
    </citation>
    <scope>NUCLEOTIDE SEQUENCE [LARGE SCALE GENOMIC DNA]</scope>
    <source>
        <strain evidence="7">SpSt-1056</strain>
    </source>
</reference>
<evidence type="ECO:0000256" key="5">
    <source>
        <dbReference type="ARBA" id="ARBA00022759"/>
    </source>
</evidence>
<accession>A0A7C5QDX0</accession>
<dbReference type="CDD" id="cd06559">
    <property type="entry name" value="Endonuclease_V"/>
    <property type="match status" value="1"/>
</dbReference>
<evidence type="ECO:0000256" key="2">
    <source>
        <dbReference type="ARBA" id="ARBA00004496"/>
    </source>
</evidence>
<keyword evidence="4" id="KW-0540">Nuclease</keyword>
<dbReference type="GO" id="GO:0003727">
    <property type="term" value="F:single-stranded RNA binding"/>
    <property type="evidence" value="ECO:0007669"/>
    <property type="project" value="TreeGrafter"/>
</dbReference>
<organism evidence="7">
    <name type="scientific">Caldiarchaeum subterraneum</name>
    <dbReference type="NCBI Taxonomy" id="311458"/>
    <lineage>
        <taxon>Archaea</taxon>
        <taxon>Nitrososphaerota</taxon>
        <taxon>Candidatus Caldarchaeales</taxon>
        <taxon>Candidatus Caldarchaeaceae</taxon>
        <taxon>Candidatus Caldarchaeum</taxon>
    </lineage>
</organism>
<dbReference type="GO" id="GO:0005737">
    <property type="term" value="C:cytoplasm"/>
    <property type="evidence" value="ECO:0007669"/>
    <property type="project" value="UniProtKB-SubCell"/>
</dbReference>
<dbReference type="GO" id="GO:0016891">
    <property type="term" value="F:RNA endonuclease activity producing 5'-phosphomonoesters, hydrolytic mechanism"/>
    <property type="evidence" value="ECO:0007669"/>
    <property type="project" value="TreeGrafter"/>
</dbReference>
<sequence length="218" mass="23911">MKTTSVTRRPLTKSWSASLQFFAKLQTAVARIAYPEEDRLTRLEKVCGVDVAYGKGRYAAAAVVQDLGKLDNVETVVKVFTGRQTPYIPGFLVLREGPPLLEALAAVKTDFDLLLVDGHGRAHPRRCGLATLVGFVAGFPTVGVAKSLLVGELVPKNDYCEIVDGGEVVGLCRGRNYFSQGYGVSFNDLRKIFQLFHGDYPEVLRTADRMSKTAILKQ</sequence>
<gene>
    <name evidence="7" type="ORF">ENM11_06020</name>
</gene>
<proteinExistence type="predicted"/>
<protein>
    <submittedName>
        <fullName evidence="7">Endonuclease V</fullName>
    </submittedName>
</protein>
<dbReference type="GO" id="GO:0006281">
    <property type="term" value="P:DNA repair"/>
    <property type="evidence" value="ECO:0007669"/>
    <property type="project" value="InterPro"/>
</dbReference>
<evidence type="ECO:0000256" key="4">
    <source>
        <dbReference type="ARBA" id="ARBA00022722"/>
    </source>
</evidence>
<dbReference type="InterPro" id="IPR007581">
    <property type="entry name" value="Endonuclease-V"/>
</dbReference>
<dbReference type="PANTHER" id="PTHR28511">
    <property type="entry name" value="ENDONUCLEASE V"/>
    <property type="match status" value="1"/>
</dbReference>
<comment type="catalytic activity">
    <reaction evidence="1">
        <text>Endonucleolytic cleavage at apurinic or apyrimidinic sites to products with a 5'-phosphate.</text>
        <dbReference type="EC" id="3.1.21.7"/>
    </reaction>
</comment>